<keyword evidence="3" id="KW-1185">Reference proteome</keyword>
<dbReference type="EMBL" id="JADQTO010000006">
    <property type="protein sequence ID" value="MBG0562850.1"/>
    <property type="molecule type" value="Genomic_DNA"/>
</dbReference>
<dbReference type="Pfam" id="PF14065">
    <property type="entry name" value="Pvc16_N"/>
    <property type="match status" value="1"/>
</dbReference>
<sequence>MGDHNVIAEVSEILVAVLDEAVRDLDVGGVERPRAILDDLSGTVANSPPKLTLFLYEIAEDAASRNRGTIRVEPATTNGPVTVRKPPMALVLRYLITAWGGDQPTQQRMLGRALEALYNDAIIDGAQLTGSPPGSLAGSTDALHLTLTPLTLDQKSYVWFALQKPYRLSLNYEVRVVNLDALDRPAAPAVTSRATDAQRIGSRR</sequence>
<dbReference type="InterPro" id="IPR025351">
    <property type="entry name" value="Pvc16_N"/>
</dbReference>
<name>A0A931C3R5_9ACTN</name>
<proteinExistence type="predicted"/>
<evidence type="ECO:0000313" key="2">
    <source>
        <dbReference type="EMBL" id="MBG0562850.1"/>
    </source>
</evidence>
<evidence type="ECO:0000259" key="1">
    <source>
        <dbReference type="Pfam" id="PF14065"/>
    </source>
</evidence>
<organism evidence="2 3">
    <name type="scientific">Actinoplanes aureus</name>
    <dbReference type="NCBI Taxonomy" id="2792083"/>
    <lineage>
        <taxon>Bacteria</taxon>
        <taxon>Bacillati</taxon>
        <taxon>Actinomycetota</taxon>
        <taxon>Actinomycetes</taxon>
        <taxon>Micromonosporales</taxon>
        <taxon>Micromonosporaceae</taxon>
        <taxon>Actinoplanes</taxon>
    </lineage>
</organism>
<dbReference type="RefSeq" id="WP_196414641.1">
    <property type="nucleotide sequence ID" value="NZ_JADQTO010000006.1"/>
</dbReference>
<reference evidence="2" key="1">
    <citation type="submission" date="2020-11" db="EMBL/GenBank/DDBJ databases">
        <title>Isolation and identification of active actinomycetes.</title>
        <authorList>
            <person name="Sun X."/>
        </authorList>
    </citation>
    <scope>NUCLEOTIDE SEQUENCE</scope>
    <source>
        <strain evidence="2">NEAU-A11</strain>
    </source>
</reference>
<accession>A0A931C3R5</accession>
<evidence type="ECO:0000313" key="3">
    <source>
        <dbReference type="Proteomes" id="UP000598146"/>
    </source>
</evidence>
<protein>
    <submittedName>
        <fullName evidence="2">DUF4255 domain-containing protein</fullName>
    </submittedName>
</protein>
<gene>
    <name evidence="2" type="ORF">I4J89_15440</name>
</gene>
<feature type="domain" description="Pvc16 N-terminal" evidence="1">
    <location>
        <begin position="9"/>
        <end position="191"/>
    </location>
</feature>
<dbReference type="Proteomes" id="UP000598146">
    <property type="component" value="Unassembled WGS sequence"/>
</dbReference>
<dbReference type="AlphaFoldDB" id="A0A931C3R5"/>
<comment type="caution">
    <text evidence="2">The sequence shown here is derived from an EMBL/GenBank/DDBJ whole genome shotgun (WGS) entry which is preliminary data.</text>
</comment>